<comment type="caution">
    <text evidence="2">The sequence shown here is derived from an EMBL/GenBank/DDBJ whole genome shotgun (WGS) entry which is preliminary data.</text>
</comment>
<dbReference type="EMBL" id="VTOX01000001">
    <property type="protein sequence ID" value="NKE64189.1"/>
    <property type="molecule type" value="Genomic_DNA"/>
</dbReference>
<evidence type="ECO:0000259" key="1">
    <source>
        <dbReference type="Pfam" id="PF20008"/>
    </source>
</evidence>
<name>A0A7X6DBL0_9BURK</name>
<gene>
    <name evidence="2" type="ORF">RAMLITH_00010</name>
</gene>
<sequence length="67" mass="7629">MALIVAAETLHDEVRVWKTIDYSITERWQQLGWIEDPRGSAKSLVLTPEGLRRVQAARDRLVKGRAA</sequence>
<reference evidence="2 3" key="1">
    <citation type="journal article" date="2020" name="Nature">
        <title>Bacterial chemolithoautotrophy via manganese oxidation.</title>
        <authorList>
            <person name="Yu H."/>
            <person name="Leadbetter J.R."/>
        </authorList>
    </citation>
    <scope>NUCLEOTIDE SEQUENCE [LARGE SCALE GENOMIC DNA]</scope>
    <source>
        <strain evidence="2 3">RBP-1</strain>
    </source>
</reference>
<dbReference type="Pfam" id="PF20008">
    <property type="entry name" value="DUF6429"/>
    <property type="match status" value="1"/>
</dbReference>
<evidence type="ECO:0000313" key="3">
    <source>
        <dbReference type="Proteomes" id="UP000521868"/>
    </source>
</evidence>
<evidence type="ECO:0000313" key="2">
    <source>
        <dbReference type="EMBL" id="NKE64189.1"/>
    </source>
</evidence>
<feature type="domain" description="DUF6429" evidence="1">
    <location>
        <begin position="6"/>
        <end position="60"/>
    </location>
</feature>
<proteinExistence type="predicted"/>
<dbReference type="InterPro" id="IPR045489">
    <property type="entry name" value="DUF6429"/>
</dbReference>
<accession>A0A7X6DBL0</accession>
<keyword evidence="3" id="KW-1185">Reference proteome</keyword>
<dbReference type="Proteomes" id="UP000521868">
    <property type="component" value="Unassembled WGS sequence"/>
</dbReference>
<dbReference type="AlphaFoldDB" id="A0A7X6DBL0"/>
<protein>
    <recommendedName>
        <fullName evidence="1">DUF6429 domain-containing protein</fullName>
    </recommendedName>
</protein>
<organism evidence="2 3">
    <name type="scientific">Ramlibacter lithotrophicus</name>
    <dbReference type="NCBI Taxonomy" id="2606681"/>
    <lineage>
        <taxon>Bacteria</taxon>
        <taxon>Pseudomonadati</taxon>
        <taxon>Pseudomonadota</taxon>
        <taxon>Betaproteobacteria</taxon>
        <taxon>Burkholderiales</taxon>
        <taxon>Comamonadaceae</taxon>
        <taxon>Ramlibacter</taxon>
    </lineage>
</organism>